<reference evidence="2" key="1">
    <citation type="submission" date="2013-06" db="EMBL/GenBank/DDBJ databases">
        <authorList>
            <person name="Zhao Q."/>
        </authorList>
    </citation>
    <scope>NUCLEOTIDE SEQUENCE</scope>
    <source>
        <strain evidence="2">cv. W1943</strain>
    </source>
</reference>
<protein>
    <submittedName>
        <fullName evidence="1">Uncharacterized protein</fullName>
    </submittedName>
</protein>
<dbReference type="InterPro" id="IPR036412">
    <property type="entry name" value="HAD-like_sf"/>
</dbReference>
<reference evidence="1" key="2">
    <citation type="submission" date="2015-06" db="UniProtKB">
        <authorList>
            <consortium name="EnsemblPlants"/>
        </authorList>
    </citation>
    <scope>IDENTIFICATION</scope>
</reference>
<dbReference type="GO" id="GO:0006364">
    <property type="term" value="P:rRNA processing"/>
    <property type="evidence" value="ECO:0007669"/>
    <property type="project" value="InterPro"/>
</dbReference>
<dbReference type="PROSITE" id="PS01229">
    <property type="entry name" value="COF_2"/>
    <property type="match status" value="1"/>
</dbReference>
<dbReference type="Gene3D" id="3.40.50.1000">
    <property type="entry name" value="HAD superfamily/HAD-like"/>
    <property type="match status" value="2"/>
</dbReference>
<proteinExistence type="predicted"/>
<evidence type="ECO:0000313" key="2">
    <source>
        <dbReference type="Proteomes" id="UP000008022"/>
    </source>
</evidence>
<dbReference type="GO" id="GO:0004222">
    <property type="term" value="F:metalloendopeptidase activity"/>
    <property type="evidence" value="ECO:0007669"/>
    <property type="project" value="InterPro"/>
</dbReference>
<dbReference type="InterPro" id="IPR002036">
    <property type="entry name" value="YbeY"/>
</dbReference>
<dbReference type="Pfam" id="PF08282">
    <property type="entry name" value="Hydrolase_3"/>
    <property type="match status" value="2"/>
</dbReference>
<organism evidence="1 2">
    <name type="scientific">Oryza rufipogon</name>
    <name type="common">Brownbeard rice</name>
    <name type="synonym">Asian wild rice</name>
    <dbReference type="NCBI Taxonomy" id="4529"/>
    <lineage>
        <taxon>Eukaryota</taxon>
        <taxon>Viridiplantae</taxon>
        <taxon>Streptophyta</taxon>
        <taxon>Embryophyta</taxon>
        <taxon>Tracheophyta</taxon>
        <taxon>Spermatophyta</taxon>
        <taxon>Magnoliopsida</taxon>
        <taxon>Liliopsida</taxon>
        <taxon>Poales</taxon>
        <taxon>Poaceae</taxon>
        <taxon>BOP clade</taxon>
        <taxon>Oryzoideae</taxon>
        <taxon>Oryzeae</taxon>
        <taxon>Oryzinae</taxon>
        <taxon>Oryza</taxon>
    </lineage>
</organism>
<dbReference type="SUPFAM" id="SSF56784">
    <property type="entry name" value="HAD-like"/>
    <property type="match status" value="1"/>
</dbReference>
<dbReference type="Gramene" id="ORUFI09G09620.1">
    <property type="protein sequence ID" value="ORUFI09G09620.1"/>
    <property type="gene ID" value="ORUFI09G09620"/>
</dbReference>
<name>A0A0E0QQX4_ORYRU</name>
<dbReference type="EnsemblPlants" id="ORUFI09G09620.1">
    <property type="protein sequence ID" value="ORUFI09G09620.1"/>
    <property type="gene ID" value="ORUFI09G09620"/>
</dbReference>
<sequence>MMDQLLLPPLFKGPLVLARRHSDMAHQRQRDTSSEEELPREPWTVEKDVHLLNNLAAHGGEFQREPWVEKDDAASWTVEKDDVPLVNNIVAHGDPEGSSNSLARSGGHLANVHEGAGMFYQPNFKYIFCDMDGTLLDSSGLVPETNAEAIRVARSRGVQTIIATGKSRPAVIEVLGKVNLAGTGGIVSESSPGVFLQGLLVYGEGGQKLYQQNLDIEVCREALLYSLKHRVALVAFSQDDCYTTLDDHPLVDFFHVMYHEPKKNLLRSFAHEAAVAFALSKAPCGGVSPLQQLQPRDYEHDGADTLCGDPDHQGREARAQGQQIPTHQVVEHGVQAQGDVPQALWLGPADPIAKIISDVDHFLSTIDIQKFVFLETPEVISSVLRPHWARRVDGKAQVVQAQGDVLEVVPLGTSKGNGVKILLESLCASPDEVMALGDGKNDKEMLQLAGLGVALCNGCEVTKVVADVIGASNDESGVAQAIYKYL</sequence>
<accession>A0A0E0QQX4</accession>
<dbReference type="InterPro" id="IPR023214">
    <property type="entry name" value="HAD_sf"/>
</dbReference>
<dbReference type="eggNOG" id="ENOG502QUN8">
    <property type="taxonomic scope" value="Eukaryota"/>
</dbReference>
<dbReference type="AlphaFoldDB" id="A0A0E0QQX4"/>
<dbReference type="PANTHER" id="PTHR46986">
    <property type="entry name" value="ENDORIBONUCLEASE YBEY, CHLOROPLASTIC"/>
    <property type="match status" value="1"/>
</dbReference>
<evidence type="ECO:0000313" key="1">
    <source>
        <dbReference type="EnsemblPlants" id="ORUFI09G09620.1"/>
    </source>
</evidence>
<dbReference type="HOGENOM" id="CLU_044146_9_0_1"/>
<dbReference type="STRING" id="4529.A0A0E0QQX4"/>
<dbReference type="OMA" id="GMFYQPN"/>
<keyword evidence="2" id="KW-1185">Reference proteome</keyword>
<dbReference type="Proteomes" id="UP000008022">
    <property type="component" value="Unassembled WGS sequence"/>
</dbReference>
<dbReference type="PANTHER" id="PTHR46986:SF1">
    <property type="entry name" value="ENDORIBONUCLEASE YBEY, CHLOROPLASTIC"/>
    <property type="match status" value="1"/>
</dbReference>